<organism evidence="4 5">
    <name type="scientific">Megaselia scalaris</name>
    <name type="common">Humpbacked fly</name>
    <name type="synonym">Phora scalaris</name>
    <dbReference type="NCBI Taxonomy" id="36166"/>
    <lineage>
        <taxon>Eukaryota</taxon>
        <taxon>Metazoa</taxon>
        <taxon>Ecdysozoa</taxon>
        <taxon>Arthropoda</taxon>
        <taxon>Hexapoda</taxon>
        <taxon>Insecta</taxon>
        <taxon>Pterygota</taxon>
        <taxon>Neoptera</taxon>
        <taxon>Endopterygota</taxon>
        <taxon>Diptera</taxon>
        <taxon>Brachycera</taxon>
        <taxon>Muscomorpha</taxon>
        <taxon>Platypezoidea</taxon>
        <taxon>Phoridae</taxon>
        <taxon>Megaseliini</taxon>
        <taxon>Megaselia</taxon>
    </lineage>
</organism>
<evidence type="ECO:0000313" key="5">
    <source>
        <dbReference type="Proteomes" id="UP000015102"/>
    </source>
</evidence>
<dbReference type="Proteomes" id="UP000015102">
    <property type="component" value="Unassembled WGS sequence"/>
</dbReference>
<keyword evidence="5" id="KW-1185">Reference proteome</keyword>
<dbReference type="PANTHER" id="PTHR23043:SF17">
    <property type="entry name" value="PROTEIN SIMILAR"/>
    <property type="match status" value="1"/>
</dbReference>
<dbReference type="EMBL" id="CAQQ02122425">
    <property type="status" value="NOT_ANNOTATED_CDS"/>
    <property type="molecule type" value="Genomic_DNA"/>
</dbReference>
<accession>T1GHD6</accession>
<reference evidence="5" key="1">
    <citation type="submission" date="2013-02" db="EMBL/GenBank/DDBJ databases">
        <authorList>
            <person name="Hughes D."/>
        </authorList>
    </citation>
    <scope>NUCLEOTIDE SEQUENCE</scope>
    <source>
        <strain>Durham</strain>
        <strain evidence="5">NC isolate 2 -- Noor lab</strain>
    </source>
</reference>
<keyword evidence="1" id="KW-0805">Transcription regulation</keyword>
<dbReference type="GO" id="GO:0010557">
    <property type="term" value="P:positive regulation of macromolecule biosynthetic process"/>
    <property type="evidence" value="ECO:0007669"/>
    <property type="project" value="UniProtKB-ARBA"/>
</dbReference>
<sequence>MDFPNIDVLGNQIWDYCHQCDHDELKEALNIKKIKSLSSTQIKEEIEEVDELKTAHRDLFIRLKCTLTSRGRSVNIKSASREFLKFQKYY</sequence>
<dbReference type="GO" id="GO:0000981">
    <property type="term" value="F:DNA-binding transcription factor activity, RNA polymerase II-specific"/>
    <property type="evidence" value="ECO:0007669"/>
    <property type="project" value="TreeGrafter"/>
</dbReference>
<dbReference type="GO" id="GO:0000977">
    <property type="term" value="F:RNA polymerase II transcription regulatory region sequence-specific DNA binding"/>
    <property type="evidence" value="ECO:0007669"/>
    <property type="project" value="TreeGrafter"/>
</dbReference>
<dbReference type="PANTHER" id="PTHR23043">
    <property type="entry name" value="HYPOXIA-INDUCIBLE FACTOR 1 ALPHA"/>
    <property type="match status" value="1"/>
</dbReference>
<evidence type="ECO:0000313" key="4">
    <source>
        <dbReference type="EnsemblMetazoa" id="MESCA002831-PA"/>
    </source>
</evidence>
<dbReference type="GO" id="GO:0071456">
    <property type="term" value="P:cellular response to hypoxia"/>
    <property type="evidence" value="ECO:0007669"/>
    <property type="project" value="TreeGrafter"/>
</dbReference>
<keyword evidence="3" id="KW-0539">Nucleus</keyword>
<dbReference type="EMBL" id="CAQQ02122424">
    <property type="status" value="NOT_ANNOTATED_CDS"/>
    <property type="molecule type" value="Genomic_DNA"/>
</dbReference>
<reference evidence="4" key="2">
    <citation type="submission" date="2015-06" db="UniProtKB">
        <authorList>
            <consortium name="EnsemblMetazoa"/>
        </authorList>
    </citation>
    <scope>IDENTIFICATION</scope>
</reference>
<dbReference type="EnsemblMetazoa" id="MESCA002831-RA">
    <property type="protein sequence ID" value="MESCA002831-PA"/>
    <property type="gene ID" value="MESCA002831"/>
</dbReference>
<protein>
    <submittedName>
        <fullName evidence="4">Uncharacterized protein</fullName>
    </submittedName>
</protein>
<keyword evidence="2" id="KW-0804">Transcription</keyword>
<evidence type="ECO:0000256" key="3">
    <source>
        <dbReference type="ARBA" id="ARBA00023242"/>
    </source>
</evidence>
<name>T1GHD6_MEGSC</name>
<dbReference type="Gene3D" id="3.30.450.20">
    <property type="entry name" value="PAS domain"/>
    <property type="match status" value="1"/>
</dbReference>
<dbReference type="STRING" id="36166.T1GHD6"/>
<evidence type="ECO:0000256" key="2">
    <source>
        <dbReference type="ARBA" id="ARBA00023163"/>
    </source>
</evidence>
<evidence type="ECO:0000256" key="1">
    <source>
        <dbReference type="ARBA" id="ARBA00023015"/>
    </source>
</evidence>
<proteinExistence type="predicted"/>
<dbReference type="HOGENOM" id="CLU_2443364_0_0_1"/>
<dbReference type="AlphaFoldDB" id="T1GHD6"/>